<dbReference type="Pfam" id="PF13730">
    <property type="entry name" value="HTH_36"/>
    <property type="match status" value="1"/>
</dbReference>
<dbReference type="InterPro" id="IPR036388">
    <property type="entry name" value="WH-like_DNA-bd_sf"/>
</dbReference>
<organism evidence="1 2">
    <name type="scientific">Thorsellia anophelis DSM 18579</name>
    <dbReference type="NCBI Taxonomy" id="1123402"/>
    <lineage>
        <taxon>Bacteria</taxon>
        <taxon>Pseudomonadati</taxon>
        <taxon>Pseudomonadota</taxon>
        <taxon>Gammaproteobacteria</taxon>
        <taxon>Enterobacterales</taxon>
        <taxon>Thorselliaceae</taxon>
        <taxon>Thorsellia</taxon>
    </lineage>
</organism>
<gene>
    <name evidence="1" type="ORF">SAMN02583745_01564</name>
</gene>
<name>A0A1I0CBJ5_9GAMM</name>
<dbReference type="SUPFAM" id="SSF46785">
    <property type="entry name" value="Winged helix' DNA-binding domain"/>
    <property type="match status" value="1"/>
</dbReference>
<keyword evidence="2" id="KW-1185">Reference proteome</keyword>
<dbReference type="AlphaFoldDB" id="A0A1I0CBJ5"/>
<evidence type="ECO:0000313" key="2">
    <source>
        <dbReference type="Proteomes" id="UP000242642"/>
    </source>
</evidence>
<evidence type="ECO:0000313" key="1">
    <source>
        <dbReference type="EMBL" id="SET16896.1"/>
    </source>
</evidence>
<sequence>MSTLIMSKCWPIQIEPSPKAVLISLADNANDEGVCWPSIDTISMRTCLSERTVKRAIMILEKLGLLVTKRRDGRSNVYKITPDNILKHVTLNTNKGVPPCQGCHSDTGDTVALEGCHGDTGGVTQWHEGGDTVTPRTVIEPSLNRKEPSLEEIVPKVPKEKSPQNATSLPRDFKPGEKHVQLANELGVNLIQEFEKFCDHARANGKIYKDWSAALNNWIRNSTRFWIGNTQPKNTRVMTPATQEIPPGFLNSSPDYVAPVITQEDIDAMPF</sequence>
<dbReference type="Proteomes" id="UP000242642">
    <property type="component" value="Unassembled WGS sequence"/>
</dbReference>
<dbReference type="InterPro" id="IPR036390">
    <property type="entry name" value="WH_DNA-bd_sf"/>
</dbReference>
<accession>A0A1I0CBJ5</accession>
<dbReference type="RefSeq" id="WP_093319376.1">
    <property type="nucleotide sequence ID" value="NZ_FOHV01000010.1"/>
</dbReference>
<reference evidence="2" key="1">
    <citation type="submission" date="2016-10" db="EMBL/GenBank/DDBJ databases">
        <authorList>
            <person name="Varghese N."/>
            <person name="Submissions S."/>
        </authorList>
    </citation>
    <scope>NUCLEOTIDE SEQUENCE [LARGE SCALE GENOMIC DNA]</scope>
    <source>
        <strain evidence="2">DSM 18579</strain>
    </source>
</reference>
<dbReference type="Gene3D" id="1.10.10.10">
    <property type="entry name" value="Winged helix-like DNA-binding domain superfamily/Winged helix DNA-binding domain"/>
    <property type="match status" value="1"/>
</dbReference>
<protein>
    <submittedName>
        <fullName evidence="1">Helix-turn-helix domain-containing protein</fullName>
    </submittedName>
</protein>
<dbReference type="STRING" id="1123402.SAMN02583745_01564"/>
<proteinExistence type="predicted"/>
<dbReference type="EMBL" id="FOHV01000010">
    <property type="protein sequence ID" value="SET16896.1"/>
    <property type="molecule type" value="Genomic_DNA"/>
</dbReference>
<dbReference type="OrthoDB" id="6479251at2"/>